<reference evidence="1" key="1">
    <citation type="submission" date="2022-01" db="EMBL/GenBank/DDBJ databases">
        <title>Novel bile acid biosynthetic pathways are enriched in the microbiome of centenarians.</title>
        <authorList>
            <person name="Sato Y."/>
            <person name="Atarashi K."/>
            <person name="Plichta R.D."/>
            <person name="Arai Y."/>
            <person name="Sasajima S."/>
            <person name="Kearney M.S."/>
            <person name="Suda W."/>
            <person name="Takeshita K."/>
            <person name="Sasaki T."/>
            <person name="Okamoto S."/>
            <person name="Skelly N.A."/>
            <person name="Okamura Y."/>
            <person name="Vlamakis H."/>
            <person name="Li Y."/>
            <person name="Tanoue T."/>
            <person name="Takei H."/>
            <person name="Nittono H."/>
            <person name="Narushima S."/>
            <person name="Irie J."/>
            <person name="Itoh H."/>
            <person name="Moriya K."/>
            <person name="Sugiura Y."/>
            <person name="Suematsu M."/>
            <person name="Moritoki N."/>
            <person name="Shibata S."/>
            <person name="Littman R.D."/>
            <person name="Fischbach A.M."/>
            <person name="Uwamino Y."/>
            <person name="Inoue T."/>
            <person name="Honda A."/>
            <person name="Hattori M."/>
            <person name="Murai T."/>
            <person name="Xavier J.R."/>
            <person name="Hirose N."/>
            <person name="Honda K."/>
        </authorList>
    </citation>
    <scope>NUCLEOTIDE SEQUENCE</scope>
    <source>
        <strain evidence="1">CE91-St55</strain>
    </source>
</reference>
<sequence>MNPMFLASLKISETAAPAFHDQLVLLVSWYSGIVIGHFLTPPQICSEVLASDNGIYCIPE</sequence>
<dbReference type="Proteomes" id="UP001055091">
    <property type="component" value="Unassembled WGS sequence"/>
</dbReference>
<comment type="caution">
    <text evidence="1">The sequence shown here is derived from an EMBL/GenBank/DDBJ whole genome shotgun (WGS) entry which is preliminary data.</text>
</comment>
<evidence type="ECO:0000313" key="1">
    <source>
        <dbReference type="EMBL" id="GKG98214.1"/>
    </source>
</evidence>
<accession>A0AA37JGX5</accession>
<gene>
    <name evidence="1" type="ORF">CE91St55_01960</name>
</gene>
<organism evidence="1 2">
    <name type="scientific">Hungatella hathewayi</name>
    <dbReference type="NCBI Taxonomy" id="154046"/>
    <lineage>
        <taxon>Bacteria</taxon>
        <taxon>Bacillati</taxon>
        <taxon>Bacillota</taxon>
        <taxon>Clostridia</taxon>
        <taxon>Lachnospirales</taxon>
        <taxon>Lachnospiraceae</taxon>
        <taxon>Hungatella</taxon>
    </lineage>
</organism>
<dbReference type="EMBL" id="BQNJ01000001">
    <property type="protein sequence ID" value="GKG98214.1"/>
    <property type="molecule type" value="Genomic_DNA"/>
</dbReference>
<evidence type="ECO:0000313" key="2">
    <source>
        <dbReference type="Proteomes" id="UP001055091"/>
    </source>
</evidence>
<protein>
    <submittedName>
        <fullName evidence="1">Uncharacterized protein</fullName>
    </submittedName>
</protein>
<name>A0AA37JGX5_9FIRM</name>
<dbReference type="AlphaFoldDB" id="A0AA37JGX5"/>
<proteinExistence type="predicted"/>